<dbReference type="EMBL" id="CABIJS010000222">
    <property type="protein sequence ID" value="VUZ46607.1"/>
    <property type="molecule type" value="Genomic_DNA"/>
</dbReference>
<dbReference type="Proteomes" id="UP000321570">
    <property type="component" value="Unassembled WGS sequence"/>
</dbReference>
<dbReference type="AlphaFoldDB" id="A0A564YH39"/>
<keyword evidence="2" id="KW-1185">Reference proteome</keyword>
<reference evidence="1 2" key="1">
    <citation type="submission" date="2019-07" db="EMBL/GenBank/DDBJ databases">
        <authorList>
            <person name="Jastrzebski P J."/>
            <person name="Paukszto L."/>
            <person name="Jastrzebski P J."/>
        </authorList>
    </citation>
    <scope>NUCLEOTIDE SEQUENCE [LARGE SCALE GENOMIC DNA]</scope>
    <source>
        <strain evidence="1 2">WMS-il1</strain>
    </source>
</reference>
<evidence type="ECO:0000313" key="1">
    <source>
        <dbReference type="EMBL" id="VUZ46607.1"/>
    </source>
</evidence>
<gene>
    <name evidence="1" type="ORF">WMSIL1_LOCUS6527</name>
</gene>
<accession>A0A564YH39</accession>
<name>A0A564YH39_HYMDI</name>
<protein>
    <submittedName>
        <fullName evidence="1">Uncharacterized protein</fullName>
    </submittedName>
</protein>
<proteinExistence type="predicted"/>
<organism evidence="1 2">
    <name type="scientific">Hymenolepis diminuta</name>
    <name type="common">Rat tapeworm</name>
    <dbReference type="NCBI Taxonomy" id="6216"/>
    <lineage>
        <taxon>Eukaryota</taxon>
        <taxon>Metazoa</taxon>
        <taxon>Spiralia</taxon>
        <taxon>Lophotrochozoa</taxon>
        <taxon>Platyhelminthes</taxon>
        <taxon>Cestoda</taxon>
        <taxon>Eucestoda</taxon>
        <taxon>Cyclophyllidea</taxon>
        <taxon>Hymenolepididae</taxon>
        <taxon>Hymenolepis</taxon>
    </lineage>
</organism>
<sequence length="176" mass="20082">MKLWQCLITGPKLFCYDDWRIHLVFVNIVFKISPPAPVYVHESIREENPRFDPLCDTRAAIPHHYEATDEGDLDETDQILVLENMQSPHIVSTFSPVSYGGALTKNVPFYYPGNSRAESLEVEQMTEDEFTQLADDETAQIPVKQFIDDAVDAYSDPKNIGYPVPFRRCPQAEGKK</sequence>
<evidence type="ECO:0000313" key="2">
    <source>
        <dbReference type="Proteomes" id="UP000321570"/>
    </source>
</evidence>